<comment type="caution">
    <text evidence="1">The sequence shown here is derived from an EMBL/GenBank/DDBJ whole genome shotgun (WGS) entry which is preliminary data.</text>
</comment>
<keyword evidence="2" id="KW-1185">Reference proteome</keyword>
<gene>
    <name evidence="1" type="ORF">GSI_15395</name>
</gene>
<evidence type="ECO:0000313" key="2">
    <source>
        <dbReference type="Proteomes" id="UP000230002"/>
    </source>
</evidence>
<accession>A0A2G8RMG7</accession>
<evidence type="ECO:0000313" key="1">
    <source>
        <dbReference type="EMBL" id="PIL22702.1"/>
    </source>
</evidence>
<name>A0A2G8RMG7_9APHY</name>
<organism evidence="1 2">
    <name type="scientific">Ganoderma sinense ZZ0214-1</name>
    <dbReference type="NCBI Taxonomy" id="1077348"/>
    <lineage>
        <taxon>Eukaryota</taxon>
        <taxon>Fungi</taxon>
        <taxon>Dikarya</taxon>
        <taxon>Basidiomycota</taxon>
        <taxon>Agaricomycotina</taxon>
        <taxon>Agaricomycetes</taxon>
        <taxon>Polyporales</taxon>
        <taxon>Polyporaceae</taxon>
        <taxon>Ganoderma</taxon>
    </lineage>
</organism>
<dbReference type="EMBL" id="AYKW01000069">
    <property type="protein sequence ID" value="PIL22702.1"/>
    <property type="molecule type" value="Genomic_DNA"/>
</dbReference>
<dbReference type="AlphaFoldDB" id="A0A2G8RMG7"/>
<proteinExistence type="predicted"/>
<sequence>MPTAVTCVVMDSPRQDGEGFAECRRPQCPSPIAPPQFDAVTLIHSYAIAWQ</sequence>
<dbReference type="Proteomes" id="UP000230002">
    <property type="component" value="Unassembled WGS sequence"/>
</dbReference>
<reference evidence="1 2" key="1">
    <citation type="journal article" date="2015" name="Sci. Rep.">
        <title>Chromosome-level genome map provides insights into diverse defense mechanisms in the medicinal fungus Ganoderma sinense.</title>
        <authorList>
            <person name="Zhu Y."/>
            <person name="Xu J."/>
            <person name="Sun C."/>
            <person name="Zhou S."/>
            <person name="Xu H."/>
            <person name="Nelson D.R."/>
            <person name="Qian J."/>
            <person name="Song J."/>
            <person name="Luo H."/>
            <person name="Xiang L."/>
            <person name="Li Y."/>
            <person name="Xu Z."/>
            <person name="Ji A."/>
            <person name="Wang L."/>
            <person name="Lu S."/>
            <person name="Hayward A."/>
            <person name="Sun W."/>
            <person name="Li X."/>
            <person name="Schwartz D.C."/>
            <person name="Wang Y."/>
            <person name="Chen S."/>
        </authorList>
    </citation>
    <scope>NUCLEOTIDE SEQUENCE [LARGE SCALE GENOMIC DNA]</scope>
    <source>
        <strain evidence="1 2">ZZ0214-1</strain>
    </source>
</reference>
<protein>
    <submittedName>
        <fullName evidence="1">Uncharacterized protein</fullName>
    </submittedName>
</protein>